<dbReference type="InterPro" id="IPR003824">
    <property type="entry name" value="UppP"/>
</dbReference>
<dbReference type="HAMAP" id="MF_01006">
    <property type="entry name" value="Undec_diphosphatase"/>
    <property type="match status" value="1"/>
</dbReference>
<evidence type="ECO:0000313" key="19">
    <source>
        <dbReference type="Proteomes" id="UP000248066"/>
    </source>
</evidence>
<keyword evidence="7 17" id="KW-0378">Hydrolase</keyword>
<comment type="caution">
    <text evidence="18">The sequence shown here is derived from an EMBL/GenBank/DDBJ whole genome shotgun (WGS) entry which is preliminary data.</text>
</comment>
<evidence type="ECO:0000256" key="10">
    <source>
        <dbReference type="ARBA" id="ARBA00022989"/>
    </source>
</evidence>
<evidence type="ECO:0000256" key="15">
    <source>
        <dbReference type="ARBA" id="ARBA00032932"/>
    </source>
</evidence>
<comment type="subcellular location">
    <subcellularLocation>
        <location evidence="1 17">Cell membrane</location>
        <topology evidence="1 17">Multi-pass membrane protein</topology>
    </subcellularLocation>
</comment>
<comment type="catalytic activity">
    <reaction evidence="16 17">
        <text>di-trans,octa-cis-undecaprenyl diphosphate + H2O = di-trans,octa-cis-undecaprenyl phosphate + phosphate + H(+)</text>
        <dbReference type="Rhea" id="RHEA:28094"/>
        <dbReference type="ChEBI" id="CHEBI:15377"/>
        <dbReference type="ChEBI" id="CHEBI:15378"/>
        <dbReference type="ChEBI" id="CHEBI:43474"/>
        <dbReference type="ChEBI" id="CHEBI:58405"/>
        <dbReference type="ChEBI" id="CHEBI:60392"/>
        <dbReference type="EC" id="3.6.1.27"/>
    </reaction>
</comment>
<dbReference type="EMBL" id="PDOF01000003">
    <property type="protein sequence ID" value="PYZ96238.1"/>
    <property type="molecule type" value="Genomic_DNA"/>
</dbReference>
<feature type="transmembrane region" description="Helical" evidence="17">
    <location>
        <begin position="188"/>
        <end position="208"/>
    </location>
</feature>
<evidence type="ECO:0000256" key="16">
    <source>
        <dbReference type="ARBA" id="ARBA00047594"/>
    </source>
</evidence>
<evidence type="ECO:0000256" key="7">
    <source>
        <dbReference type="ARBA" id="ARBA00022801"/>
    </source>
</evidence>
<dbReference type="GO" id="GO:0005886">
    <property type="term" value="C:plasma membrane"/>
    <property type="evidence" value="ECO:0007669"/>
    <property type="project" value="UniProtKB-SubCell"/>
</dbReference>
<dbReference type="EC" id="3.6.1.27" evidence="3 17"/>
<keyword evidence="12 17" id="KW-0046">Antibiotic resistance</keyword>
<proteinExistence type="inferred from homology"/>
<evidence type="ECO:0000256" key="9">
    <source>
        <dbReference type="ARBA" id="ARBA00022984"/>
    </source>
</evidence>
<protein>
    <recommendedName>
        <fullName evidence="4 17">Undecaprenyl-diphosphatase</fullName>
        <ecNumber evidence="3 17">3.6.1.27</ecNumber>
    </recommendedName>
    <alternativeName>
        <fullName evidence="15 17">Bacitracin resistance protein</fullName>
    </alternativeName>
    <alternativeName>
        <fullName evidence="14 17">Undecaprenyl pyrophosphate phosphatase</fullName>
    </alternativeName>
</protein>
<dbReference type="GO" id="GO:0009252">
    <property type="term" value="P:peptidoglycan biosynthetic process"/>
    <property type="evidence" value="ECO:0007669"/>
    <property type="project" value="UniProtKB-KW"/>
</dbReference>
<sequence>MEFFELLKYIILGIIQGATEPLPVSSSGHLRIVSYFFGLDVPDLHFEIFVNAASLVAVFIIYRKDLLELIAGTLNYIRKPKEYDREPFRFTMLLVIGTIPAVVAGLFLYDFIGGEIAEIRNVGFALLITATALWLIRNLSGHKKEFQITIFDTIIIGLAQTLALAPGISRSGATIVAAMARKIEPAVALKFSFFLSIPVSIGSLVFDLQRIYEAITAPGMLWYYLISFMVALIVSYYAIKLLINMVTRGKLLYFAIYCFTIAGILIISSFM</sequence>
<feature type="transmembrane region" description="Helical" evidence="17">
    <location>
        <begin position="119"/>
        <end position="136"/>
    </location>
</feature>
<evidence type="ECO:0000256" key="2">
    <source>
        <dbReference type="ARBA" id="ARBA00010621"/>
    </source>
</evidence>
<accession>A0A2W0HRS1</accession>
<dbReference type="Proteomes" id="UP000248066">
    <property type="component" value="Unassembled WGS sequence"/>
</dbReference>
<dbReference type="AlphaFoldDB" id="A0A2W0HRS1"/>
<keyword evidence="5 17" id="KW-1003">Cell membrane</keyword>
<dbReference type="OrthoDB" id="9808289at2"/>
<evidence type="ECO:0000313" key="18">
    <source>
        <dbReference type="EMBL" id="PYZ96238.1"/>
    </source>
</evidence>
<dbReference type="GO" id="GO:0046677">
    <property type="term" value="P:response to antibiotic"/>
    <property type="evidence" value="ECO:0007669"/>
    <property type="project" value="UniProtKB-UniRule"/>
</dbReference>
<dbReference type="RefSeq" id="WP_110521513.1">
    <property type="nucleotide sequence ID" value="NZ_PDOF01000003.1"/>
</dbReference>
<dbReference type="PANTHER" id="PTHR30622:SF2">
    <property type="entry name" value="UNDECAPRENYL-DIPHOSPHATASE"/>
    <property type="match status" value="1"/>
</dbReference>
<keyword evidence="19" id="KW-1185">Reference proteome</keyword>
<dbReference type="PANTHER" id="PTHR30622">
    <property type="entry name" value="UNDECAPRENYL-DIPHOSPHATASE"/>
    <property type="match status" value="1"/>
</dbReference>
<evidence type="ECO:0000256" key="13">
    <source>
        <dbReference type="ARBA" id="ARBA00023316"/>
    </source>
</evidence>
<feature type="transmembrane region" description="Helical" evidence="17">
    <location>
        <begin position="220"/>
        <end position="239"/>
    </location>
</feature>
<organism evidence="18 19">
    <name type="scientific">Alteribacter lacisalsi</name>
    <dbReference type="NCBI Taxonomy" id="2045244"/>
    <lineage>
        <taxon>Bacteria</taxon>
        <taxon>Bacillati</taxon>
        <taxon>Bacillota</taxon>
        <taxon>Bacilli</taxon>
        <taxon>Bacillales</taxon>
        <taxon>Bacillaceae</taxon>
        <taxon>Alteribacter</taxon>
    </lineage>
</organism>
<evidence type="ECO:0000256" key="4">
    <source>
        <dbReference type="ARBA" id="ARBA00021581"/>
    </source>
</evidence>
<keyword evidence="6 17" id="KW-0812">Transmembrane</keyword>
<dbReference type="Pfam" id="PF02673">
    <property type="entry name" value="BacA"/>
    <property type="match status" value="1"/>
</dbReference>
<comment type="similarity">
    <text evidence="2 17">Belongs to the UppP family.</text>
</comment>
<feature type="transmembrane region" description="Helical" evidence="17">
    <location>
        <begin position="251"/>
        <end position="270"/>
    </location>
</feature>
<keyword evidence="10 17" id="KW-1133">Transmembrane helix</keyword>
<name>A0A2W0HRS1_9BACI</name>
<evidence type="ECO:0000256" key="11">
    <source>
        <dbReference type="ARBA" id="ARBA00023136"/>
    </source>
</evidence>
<evidence type="ECO:0000256" key="6">
    <source>
        <dbReference type="ARBA" id="ARBA00022692"/>
    </source>
</evidence>
<comment type="function">
    <text evidence="17">Catalyzes the dephosphorylation of undecaprenyl diphosphate (UPP). Confers resistance to bacitracin.</text>
</comment>
<feature type="transmembrane region" description="Helical" evidence="17">
    <location>
        <begin position="88"/>
        <end position="107"/>
    </location>
</feature>
<evidence type="ECO:0000256" key="1">
    <source>
        <dbReference type="ARBA" id="ARBA00004651"/>
    </source>
</evidence>
<keyword evidence="13 17" id="KW-0961">Cell wall biogenesis/degradation</keyword>
<evidence type="ECO:0000256" key="17">
    <source>
        <dbReference type="HAMAP-Rule" id="MF_01006"/>
    </source>
</evidence>
<evidence type="ECO:0000256" key="8">
    <source>
        <dbReference type="ARBA" id="ARBA00022960"/>
    </source>
</evidence>
<evidence type="ECO:0000256" key="14">
    <source>
        <dbReference type="ARBA" id="ARBA00032707"/>
    </source>
</evidence>
<keyword evidence="9 17" id="KW-0573">Peptidoglycan synthesis</keyword>
<gene>
    <name evidence="17" type="primary">uppP</name>
    <name evidence="18" type="ORF">CR205_17955</name>
</gene>
<evidence type="ECO:0000256" key="3">
    <source>
        <dbReference type="ARBA" id="ARBA00012374"/>
    </source>
</evidence>
<dbReference type="GO" id="GO:0050380">
    <property type="term" value="F:undecaprenyl-diphosphatase activity"/>
    <property type="evidence" value="ECO:0007669"/>
    <property type="project" value="UniProtKB-UniRule"/>
</dbReference>
<reference evidence="18 19" key="1">
    <citation type="submission" date="2017-10" db="EMBL/GenBank/DDBJ databases">
        <title>Bacillus sp. nov., a halophilic bacterium isolated from a Yangshapao Lake.</title>
        <authorList>
            <person name="Wang H."/>
        </authorList>
    </citation>
    <scope>NUCLEOTIDE SEQUENCE [LARGE SCALE GENOMIC DNA]</scope>
    <source>
        <strain evidence="18 19">YSP-3</strain>
    </source>
</reference>
<keyword evidence="11 17" id="KW-0472">Membrane</keyword>
<evidence type="ECO:0000256" key="12">
    <source>
        <dbReference type="ARBA" id="ARBA00023251"/>
    </source>
</evidence>
<dbReference type="GO" id="GO:0071555">
    <property type="term" value="P:cell wall organization"/>
    <property type="evidence" value="ECO:0007669"/>
    <property type="project" value="UniProtKB-KW"/>
</dbReference>
<comment type="miscellaneous">
    <text evidence="17">Bacitracin is thought to be involved in the inhibition of peptidoglycan synthesis by sequestering undecaprenyl diphosphate, thereby reducing the pool of lipid carrier available.</text>
</comment>
<keyword evidence="8 17" id="KW-0133">Cell shape</keyword>
<evidence type="ECO:0000256" key="5">
    <source>
        <dbReference type="ARBA" id="ARBA00022475"/>
    </source>
</evidence>
<feature type="transmembrane region" description="Helical" evidence="17">
    <location>
        <begin position="148"/>
        <end position="168"/>
    </location>
</feature>
<dbReference type="GO" id="GO:0008360">
    <property type="term" value="P:regulation of cell shape"/>
    <property type="evidence" value="ECO:0007669"/>
    <property type="project" value="UniProtKB-KW"/>
</dbReference>